<keyword evidence="1 2" id="KW-0238">DNA-binding</keyword>
<dbReference type="SUPFAM" id="SSF46689">
    <property type="entry name" value="Homeodomain-like"/>
    <property type="match status" value="1"/>
</dbReference>
<dbReference type="PROSITE" id="PS01081">
    <property type="entry name" value="HTH_TETR_1"/>
    <property type="match status" value="1"/>
</dbReference>
<evidence type="ECO:0000313" key="4">
    <source>
        <dbReference type="EMBL" id="SOC08777.1"/>
    </source>
</evidence>
<dbReference type="InterPro" id="IPR023772">
    <property type="entry name" value="DNA-bd_HTH_TetR-type_CS"/>
</dbReference>
<evidence type="ECO:0000259" key="3">
    <source>
        <dbReference type="PROSITE" id="PS50977"/>
    </source>
</evidence>
<dbReference type="AlphaFoldDB" id="A0A285SLC1"/>
<evidence type="ECO:0000313" key="5">
    <source>
        <dbReference type="Proteomes" id="UP000219636"/>
    </source>
</evidence>
<feature type="DNA-binding region" description="H-T-H motif" evidence="2">
    <location>
        <begin position="24"/>
        <end position="43"/>
    </location>
</feature>
<dbReference type="InterPro" id="IPR009057">
    <property type="entry name" value="Homeodomain-like_sf"/>
</dbReference>
<reference evidence="5" key="1">
    <citation type="submission" date="2017-08" db="EMBL/GenBank/DDBJ databases">
        <authorList>
            <person name="Varghese N."/>
            <person name="Submissions S."/>
        </authorList>
    </citation>
    <scope>NUCLEOTIDE SEQUENCE [LARGE SCALE GENOMIC DNA]</scope>
    <source>
        <strain evidence="5">JC22</strain>
    </source>
</reference>
<sequence length="280" mass="32707">MVKKQLIMEKSLELFVENGFESTSVQQITERCGISKGAFYLHFKSKDELIYCLIDQFMSEFIADVERSVSGDTPPEELLYNFLHLIFSEFQKQANIAKLFMKEQVVSFNKDLLEKMQMYQIMFNRIILSVVQRQYVQTDKKMHLDIVMVINGLTKSYSELIFLDNYSVDLDKLCKSIVEKVSIIAQHANIHTITLDYFASTNHQIQITRESIIELINEVLNEIDDHKIVRESLVLLKEHLKESNLSEVLVQGLLKNIRTHTRCKWIAFLYQLEIEKEGGQ</sequence>
<feature type="domain" description="HTH tetR-type" evidence="3">
    <location>
        <begin position="1"/>
        <end position="61"/>
    </location>
</feature>
<dbReference type="Gene3D" id="1.10.10.60">
    <property type="entry name" value="Homeodomain-like"/>
    <property type="match status" value="1"/>
</dbReference>
<dbReference type="EMBL" id="OBMQ01000005">
    <property type="protein sequence ID" value="SOC08777.1"/>
    <property type="molecule type" value="Genomic_DNA"/>
</dbReference>
<dbReference type="GO" id="GO:0003677">
    <property type="term" value="F:DNA binding"/>
    <property type="evidence" value="ECO:0007669"/>
    <property type="project" value="UniProtKB-UniRule"/>
</dbReference>
<dbReference type="Pfam" id="PF00440">
    <property type="entry name" value="TetR_N"/>
    <property type="match status" value="1"/>
</dbReference>
<accession>A0A285SLC1</accession>
<protein>
    <submittedName>
        <fullName evidence="4">TetR family transcriptional regulator</fullName>
    </submittedName>
</protein>
<proteinExistence type="predicted"/>
<organism evidence="4 5">
    <name type="scientific">Ureibacillus xyleni</name>
    <dbReference type="NCBI Taxonomy" id="614648"/>
    <lineage>
        <taxon>Bacteria</taxon>
        <taxon>Bacillati</taxon>
        <taxon>Bacillota</taxon>
        <taxon>Bacilli</taxon>
        <taxon>Bacillales</taxon>
        <taxon>Caryophanaceae</taxon>
        <taxon>Ureibacillus</taxon>
    </lineage>
</organism>
<dbReference type="OrthoDB" id="9812993at2"/>
<dbReference type="RefSeq" id="WP_097073399.1">
    <property type="nucleotide sequence ID" value="NZ_OBMQ01000005.1"/>
</dbReference>
<dbReference type="PRINTS" id="PR00455">
    <property type="entry name" value="HTHTETR"/>
</dbReference>
<gene>
    <name evidence="4" type="ORF">SAMN05880501_105136</name>
</gene>
<dbReference type="PANTHER" id="PTHR43479">
    <property type="entry name" value="ACREF/ENVCD OPERON REPRESSOR-RELATED"/>
    <property type="match status" value="1"/>
</dbReference>
<dbReference type="InterPro" id="IPR001647">
    <property type="entry name" value="HTH_TetR"/>
</dbReference>
<dbReference type="Proteomes" id="UP000219636">
    <property type="component" value="Unassembled WGS sequence"/>
</dbReference>
<evidence type="ECO:0000256" key="1">
    <source>
        <dbReference type="ARBA" id="ARBA00023125"/>
    </source>
</evidence>
<name>A0A285SLC1_9BACL</name>
<dbReference type="Gene3D" id="1.10.357.10">
    <property type="entry name" value="Tetracycline Repressor, domain 2"/>
    <property type="match status" value="1"/>
</dbReference>
<keyword evidence="5" id="KW-1185">Reference proteome</keyword>
<dbReference type="PANTHER" id="PTHR43479:SF22">
    <property type="entry name" value="TRANSCRIPTIONAL REGULATOR, TETR FAMILY"/>
    <property type="match status" value="1"/>
</dbReference>
<dbReference type="InterPro" id="IPR050624">
    <property type="entry name" value="HTH-type_Tx_Regulator"/>
</dbReference>
<dbReference type="PROSITE" id="PS50977">
    <property type="entry name" value="HTH_TETR_2"/>
    <property type="match status" value="1"/>
</dbReference>
<evidence type="ECO:0000256" key="2">
    <source>
        <dbReference type="PROSITE-ProRule" id="PRU00335"/>
    </source>
</evidence>